<sequence>MGRRGHCSSNSSSSSELLLRQGSPNGAQRRVAPTFHASPPILCSSSEPAVRGGGQPSGHLGYPYRRYVLRESLLAPGSEKGTGNRWGGGAWRRGLASLDPHPGTAARSPQCDGKAYCERTCNCCYSTPSVTCTPPLLC</sequence>
<organism evidence="2 3">
    <name type="scientific">Portunus trituberculatus</name>
    <name type="common">Swimming crab</name>
    <name type="synonym">Neptunus trituberculatus</name>
    <dbReference type="NCBI Taxonomy" id="210409"/>
    <lineage>
        <taxon>Eukaryota</taxon>
        <taxon>Metazoa</taxon>
        <taxon>Ecdysozoa</taxon>
        <taxon>Arthropoda</taxon>
        <taxon>Crustacea</taxon>
        <taxon>Multicrustacea</taxon>
        <taxon>Malacostraca</taxon>
        <taxon>Eumalacostraca</taxon>
        <taxon>Eucarida</taxon>
        <taxon>Decapoda</taxon>
        <taxon>Pleocyemata</taxon>
        <taxon>Brachyura</taxon>
        <taxon>Eubrachyura</taxon>
        <taxon>Portunoidea</taxon>
        <taxon>Portunidae</taxon>
        <taxon>Portuninae</taxon>
        <taxon>Portunus</taxon>
    </lineage>
</organism>
<feature type="region of interest" description="Disordered" evidence="1">
    <location>
        <begin position="1"/>
        <end position="31"/>
    </location>
</feature>
<gene>
    <name evidence="2" type="ORF">E2C01_016597</name>
</gene>
<dbReference type="EMBL" id="VSRR010001221">
    <property type="protein sequence ID" value="MPC23542.1"/>
    <property type="molecule type" value="Genomic_DNA"/>
</dbReference>
<evidence type="ECO:0000313" key="2">
    <source>
        <dbReference type="EMBL" id="MPC23542.1"/>
    </source>
</evidence>
<evidence type="ECO:0000256" key="1">
    <source>
        <dbReference type="SAM" id="MobiDB-lite"/>
    </source>
</evidence>
<dbReference type="Proteomes" id="UP000324222">
    <property type="component" value="Unassembled WGS sequence"/>
</dbReference>
<reference evidence="2 3" key="1">
    <citation type="submission" date="2019-05" db="EMBL/GenBank/DDBJ databases">
        <title>Another draft genome of Portunus trituberculatus and its Hox gene families provides insights of decapod evolution.</title>
        <authorList>
            <person name="Jeong J.-H."/>
            <person name="Song I."/>
            <person name="Kim S."/>
            <person name="Choi T."/>
            <person name="Kim D."/>
            <person name="Ryu S."/>
            <person name="Kim W."/>
        </authorList>
    </citation>
    <scope>NUCLEOTIDE SEQUENCE [LARGE SCALE GENOMIC DNA]</scope>
    <source>
        <tissue evidence="2">Muscle</tissue>
    </source>
</reference>
<proteinExistence type="predicted"/>
<evidence type="ECO:0000313" key="3">
    <source>
        <dbReference type="Proteomes" id="UP000324222"/>
    </source>
</evidence>
<keyword evidence="3" id="KW-1185">Reference proteome</keyword>
<comment type="caution">
    <text evidence="2">The sequence shown here is derived from an EMBL/GenBank/DDBJ whole genome shotgun (WGS) entry which is preliminary data.</text>
</comment>
<name>A0A5B7DPI2_PORTR</name>
<accession>A0A5B7DPI2</accession>
<dbReference type="AlphaFoldDB" id="A0A5B7DPI2"/>
<protein>
    <submittedName>
        <fullName evidence="2">Uncharacterized protein</fullName>
    </submittedName>
</protein>